<evidence type="ECO:0000256" key="5">
    <source>
        <dbReference type="ARBA" id="ARBA00023242"/>
    </source>
</evidence>
<reference evidence="7" key="1">
    <citation type="submission" date="2025-08" db="UniProtKB">
        <authorList>
            <consortium name="Ensembl"/>
        </authorList>
    </citation>
    <scope>IDENTIFICATION</scope>
</reference>
<name>A0A8C3RVC9_CHESE</name>
<comment type="subcellular location">
    <subcellularLocation>
        <location evidence="1 6">Nucleus</location>
        <location evidence="1 6">Nucleolus</location>
    </subcellularLocation>
</comment>
<organism evidence="7 8">
    <name type="scientific">Chelydra serpentina</name>
    <name type="common">Snapping turtle</name>
    <name type="synonym">Testudo serpentina</name>
    <dbReference type="NCBI Taxonomy" id="8475"/>
    <lineage>
        <taxon>Eukaryota</taxon>
        <taxon>Metazoa</taxon>
        <taxon>Chordata</taxon>
        <taxon>Craniata</taxon>
        <taxon>Vertebrata</taxon>
        <taxon>Euteleostomi</taxon>
        <taxon>Archelosauria</taxon>
        <taxon>Testudinata</taxon>
        <taxon>Testudines</taxon>
        <taxon>Cryptodira</taxon>
        <taxon>Durocryptodira</taxon>
        <taxon>Americhelydia</taxon>
        <taxon>Chelydroidea</taxon>
        <taxon>Chelydridae</taxon>
        <taxon>Chelydra</taxon>
    </lineage>
</organism>
<dbReference type="GO" id="GO:0030686">
    <property type="term" value="C:90S preribosome"/>
    <property type="evidence" value="ECO:0007669"/>
    <property type="project" value="TreeGrafter"/>
</dbReference>
<protein>
    <recommendedName>
        <fullName evidence="6">rRNA biogenesis protein RRP36</fullName>
    </recommendedName>
</protein>
<keyword evidence="3 6" id="KW-0690">Ribosome biogenesis</keyword>
<evidence type="ECO:0000256" key="6">
    <source>
        <dbReference type="RuleBase" id="RU368027"/>
    </source>
</evidence>
<evidence type="ECO:0000256" key="2">
    <source>
        <dbReference type="ARBA" id="ARBA00009418"/>
    </source>
</evidence>
<evidence type="ECO:0000313" key="7">
    <source>
        <dbReference type="Ensembl" id="ENSCSRP00000004711.1"/>
    </source>
</evidence>
<keyword evidence="4 6" id="KW-0698">rRNA processing</keyword>
<dbReference type="GO" id="GO:0000462">
    <property type="term" value="P:maturation of SSU-rRNA from tricistronic rRNA transcript (SSU-rRNA, 5.8S rRNA, LSU-rRNA)"/>
    <property type="evidence" value="ECO:0007669"/>
    <property type="project" value="TreeGrafter"/>
</dbReference>
<keyword evidence="8" id="KW-1185">Reference proteome</keyword>
<dbReference type="PANTHER" id="PTHR21738">
    <property type="entry name" value="RIBOSOMAL RNA PROCESSING PROTEIN 36 HOMOLOG"/>
    <property type="match status" value="1"/>
</dbReference>
<dbReference type="AlphaFoldDB" id="A0A8C3RVC9"/>
<sequence length="369" mass="42237">MMWPRQDRPGNSPRKNVSSFGKGVSQGMQGKRKAPATETVEESAQDTIPDAKLVTAQKQLLESSSGIAGISGECNHDTKKPRLLQEERATDQEAVSEDSEDSDGNSDYSDLEDFSAEDEDDKTGGGTSGSSDEEPRAKGKDTSKCKTTPESDTKRELSLMSFEELLQLRNSVGTKAYQRMTSGKKPLNHRKPRTKQRPSKQGPLEISAKKPVPFLRQVITVKKAVQRDPRFDDLSGEYNPEIFEKTYSFLDGLKKREKEIVQKQLKKSQNVEQREKLQQLLKRMTQQEDAQKERQRQREKELALKRAQREQAQLGRKPFYLKKSEKWKLELAEKYKVLKGSGKLESFLSKKRKRNAIKDKRRLPFRKDM</sequence>
<dbReference type="InterPro" id="IPR009292">
    <property type="entry name" value="RRP36"/>
</dbReference>
<dbReference type="Pfam" id="PF06102">
    <property type="entry name" value="RRP36"/>
    <property type="match status" value="1"/>
</dbReference>
<dbReference type="Ensembl" id="ENSCSRT00000004862.1">
    <property type="protein sequence ID" value="ENSCSRP00000004711.1"/>
    <property type="gene ID" value="ENSCSRG00000003581.1"/>
</dbReference>
<dbReference type="PANTHER" id="PTHR21738:SF0">
    <property type="entry name" value="RIBOSOMAL RNA PROCESSING PROTEIN 36 HOMOLOG"/>
    <property type="match status" value="1"/>
</dbReference>
<accession>A0A8C3RVC9</accession>
<evidence type="ECO:0000313" key="8">
    <source>
        <dbReference type="Proteomes" id="UP000694403"/>
    </source>
</evidence>
<evidence type="ECO:0000256" key="1">
    <source>
        <dbReference type="ARBA" id="ARBA00004604"/>
    </source>
</evidence>
<comment type="function">
    <text evidence="6">Component of the 90S pre-ribosome involved in the maturation of rRNAs. Required for early cleavages of the pre-RNAs in the 40S ribosomal subunit maturation pathway.</text>
</comment>
<dbReference type="GO" id="GO:0005730">
    <property type="term" value="C:nucleolus"/>
    <property type="evidence" value="ECO:0007669"/>
    <property type="project" value="UniProtKB-SubCell"/>
</dbReference>
<reference evidence="7" key="2">
    <citation type="submission" date="2025-09" db="UniProtKB">
        <authorList>
            <consortium name="Ensembl"/>
        </authorList>
    </citation>
    <scope>IDENTIFICATION</scope>
</reference>
<dbReference type="Proteomes" id="UP000694403">
    <property type="component" value="Unplaced"/>
</dbReference>
<evidence type="ECO:0000256" key="3">
    <source>
        <dbReference type="ARBA" id="ARBA00022517"/>
    </source>
</evidence>
<keyword evidence="5 6" id="KW-0539">Nucleus</keyword>
<comment type="similarity">
    <text evidence="2 6">Belongs to the RRP36 family.</text>
</comment>
<comment type="subunit">
    <text evidence="6">Associates with 90S and pre-40S pre-ribosomal particles.</text>
</comment>
<dbReference type="OrthoDB" id="448446at2759"/>
<evidence type="ECO:0000256" key="4">
    <source>
        <dbReference type="ARBA" id="ARBA00022552"/>
    </source>
</evidence>
<proteinExistence type="inferred from homology"/>
<keyword evidence="6" id="KW-0687">Ribonucleoprotein</keyword>